<dbReference type="AlphaFoldDB" id="A0A179I299"/>
<protein>
    <recommendedName>
        <fullName evidence="2">BTB domain-containing protein</fullName>
    </recommendedName>
</protein>
<feature type="compositionally biased region" description="Acidic residues" evidence="1">
    <location>
        <begin position="13"/>
        <end position="24"/>
    </location>
</feature>
<accession>A0A179I299</accession>
<gene>
    <name evidence="3" type="ORF">LLEC1_02830</name>
</gene>
<dbReference type="Gene3D" id="3.30.710.10">
    <property type="entry name" value="Potassium Channel Kv1.1, Chain A"/>
    <property type="match status" value="1"/>
</dbReference>
<dbReference type="InterPro" id="IPR011333">
    <property type="entry name" value="SKP1/BTB/POZ_sf"/>
</dbReference>
<proteinExistence type="predicted"/>
<dbReference type="CDD" id="cd18186">
    <property type="entry name" value="BTB_POZ_ZBTB_KLHL-like"/>
    <property type="match status" value="1"/>
</dbReference>
<keyword evidence="4" id="KW-1185">Reference proteome</keyword>
<reference evidence="3 4" key="1">
    <citation type="submission" date="2016-03" db="EMBL/GenBank/DDBJ databases">
        <title>Fine-scale spatial genetic structure of a fungal parasite of coffee scale insects.</title>
        <authorList>
            <person name="Jackson D."/>
            <person name="Zemenick K.A."/>
            <person name="Malloure B."/>
            <person name="Quandt C.A."/>
            <person name="James T.Y."/>
        </authorList>
    </citation>
    <scope>NUCLEOTIDE SEQUENCE [LARGE SCALE GENOMIC DNA]</scope>
    <source>
        <strain evidence="3 4">UM487</strain>
    </source>
</reference>
<evidence type="ECO:0000256" key="1">
    <source>
        <dbReference type="SAM" id="MobiDB-lite"/>
    </source>
</evidence>
<organism evidence="3 4">
    <name type="scientific">Cordyceps confragosa</name>
    <name type="common">Lecanicillium lecanii</name>
    <dbReference type="NCBI Taxonomy" id="2714763"/>
    <lineage>
        <taxon>Eukaryota</taxon>
        <taxon>Fungi</taxon>
        <taxon>Dikarya</taxon>
        <taxon>Ascomycota</taxon>
        <taxon>Pezizomycotina</taxon>
        <taxon>Sordariomycetes</taxon>
        <taxon>Hypocreomycetidae</taxon>
        <taxon>Hypocreales</taxon>
        <taxon>Cordycipitaceae</taxon>
        <taxon>Akanthomyces</taxon>
    </lineage>
</organism>
<comment type="caution">
    <text evidence="3">The sequence shown here is derived from an EMBL/GenBank/DDBJ whole genome shotgun (WGS) entry which is preliminary data.</text>
</comment>
<feature type="region of interest" description="Disordered" evidence="1">
    <location>
        <begin position="1"/>
        <end position="65"/>
    </location>
</feature>
<evidence type="ECO:0000259" key="2">
    <source>
        <dbReference type="Pfam" id="PF00651"/>
    </source>
</evidence>
<dbReference type="InterPro" id="IPR000210">
    <property type="entry name" value="BTB/POZ_dom"/>
</dbReference>
<sequence length="143" mass="16016">MAAPWNLLNSLDPSEDHDDDEEYSDSSSDSSSDESSLDEPPTKTRTRRSNELACSAATNTTPEGTFAEPFQSMMIDFVLAAQCSYFKDALTKGGLKKEAVKEFHFDKGPAHAYWRMLEYLYKGTYSAEPVAEFSEPGKYLVHH</sequence>
<feature type="domain" description="BTB" evidence="2">
    <location>
        <begin position="77"/>
        <end position="127"/>
    </location>
</feature>
<evidence type="ECO:0000313" key="3">
    <source>
        <dbReference type="EMBL" id="OAQ96787.1"/>
    </source>
</evidence>
<evidence type="ECO:0000313" key="4">
    <source>
        <dbReference type="Proteomes" id="UP000243081"/>
    </source>
</evidence>
<dbReference type="OrthoDB" id="6359816at2759"/>
<dbReference type="EMBL" id="LUKN01003911">
    <property type="protein sequence ID" value="OAQ96787.1"/>
    <property type="molecule type" value="Genomic_DNA"/>
</dbReference>
<name>A0A179I299_CORDF</name>
<dbReference type="Proteomes" id="UP000243081">
    <property type="component" value="Unassembled WGS sequence"/>
</dbReference>
<dbReference type="Pfam" id="PF00651">
    <property type="entry name" value="BTB"/>
    <property type="match status" value="1"/>
</dbReference>